<dbReference type="AlphaFoldDB" id="A0AAN7DD59"/>
<protein>
    <submittedName>
        <fullName evidence="2">Uncharacterized protein</fullName>
    </submittedName>
</protein>
<dbReference type="RefSeq" id="XP_064680321.1">
    <property type="nucleotide sequence ID" value="XM_064824944.1"/>
</dbReference>
<accession>A0AAN7DD59</accession>
<proteinExistence type="predicted"/>
<name>A0AAN7DD59_9FUNG</name>
<dbReference type="EMBL" id="JASEJX010000016">
    <property type="protein sequence ID" value="KAK4513655.1"/>
    <property type="molecule type" value="Genomic_DNA"/>
</dbReference>
<organism evidence="2 3">
    <name type="scientific">Mucor velutinosus</name>
    <dbReference type="NCBI Taxonomy" id="708070"/>
    <lineage>
        <taxon>Eukaryota</taxon>
        <taxon>Fungi</taxon>
        <taxon>Fungi incertae sedis</taxon>
        <taxon>Mucoromycota</taxon>
        <taxon>Mucoromycotina</taxon>
        <taxon>Mucoromycetes</taxon>
        <taxon>Mucorales</taxon>
        <taxon>Mucorineae</taxon>
        <taxon>Mucoraceae</taxon>
        <taxon>Mucor</taxon>
    </lineage>
</organism>
<evidence type="ECO:0000313" key="2">
    <source>
        <dbReference type="EMBL" id="KAK4513655.1"/>
    </source>
</evidence>
<feature type="compositionally biased region" description="Basic and acidic residues" evidence="1">
    <location>
        <begin position="34"/>
        <end position="44"/>
    </location>
</feature>
<dbReference type="Proteomes" id="UP001304243">
    <property type="component" value="Unassembled WGS sequence"/>
</dbReference>
<reference evidence="2 3" key="1">
    <citation type="submission" date="2022-11" db="EMBL/GenBank/DDBJ databases">
        <title>Mucor velutinosus strain NIH1002 WGS.</title>
        <authorList>
            <person name="Subramanian P."/>
            <person name="Mullikin J.C."/>
            <person name="Segre J.A."/>
            <person name="Zelazny A.M."/>
        </authorList>
    </citation>
    <scope>NUCLEOTIDE SEQUENCE [LARGE SCALE GENOMIC DNA]</scope>
    <source>
        <strain evidence="2 3">NIH1002</strain>
    </source>
</reference>
<evidence type="ECO:0000313" key="3">
    <source>
        <dbReference type="Proteomes" id="UP001304243"/>
    </source>
</evidence>
<comment type="caution">
    <text evidence="2">The sequence shown here is derived from an EMBL/GenBank/DDBJ whole genome shotgun (WGS) entry which is preliminary data.</text>
</comment>
<feature type="compositionally biased region" description="Basic residues" evidence="1">
    <location>
        <begin position="68"/>
        <end position="84"/>
    </location>
</feature>
<gene>
    <name evidence="2" type="ORF">ATC70_005659</name>
</gene>
<evidence type="ECO:0000256" key="1">
    <source>
        <dbReference type="SAM" id="MobiDB-lite"/>
    </source>
</evidence>
<dbReference type="GeneID" id="89949345"/>
<keyword evidence="3" id="KW-1185">Reference proteome</keyword>
<sequence>MKMTGWQTRLAFPVIPRDQWEFPTMPPESTEPEDPSRVRSDGDNASRSSVKGKEREVVVKEEGASVRKLPKRKPRAKPKPKSRAQKSNGQSSSVTEAPPQPTATALQALNTNQTEDDELVYIKSEDTDMVMPTISKYLMYYA</sequence>
<feature type="region of interest" description="Disordered" evidence="1">
    <location>
        <begin position="1"/>
        <end position="115"/>
    </location>
</feature>
<feature type="compositionally biased region" description="Basic and acidic residues" evidence="1">
    <location>
        <begin position="51"/>
        <end position="65"/>
    </location>
</feature>